<keyword evidence="1" id="KW-0732">Signal</keyword>
<keyword evidence="6 8" id="KW-0326">Glycosidase</keyword>
<dbReference type="PROSITE" id="PS51910">
    <property type="entry name" value="GH18_2"/>
    <property type="match status" value="1"/>
</dbReference>
<evidence type="ECO:0000259" key="10">
    <source>
        <dbReference type="PROSITE" id="PS50089"/>
    </source>
</evidence>
<dbReference type="InterPro" id="IPR017853">
    <property type="entry name" value="GH"/>
</dbReference>
<proteinExistence type="predicted"/>
<dbReference type="InterPro" id="IPR011583">
    <property type="entry name" value="Chitinase_II/V-like_cat"/>
</dbReference>
<dbReference type="GO" id="GO:0006032">
    <property type="term" value="P:chitin catabolic process"/>
    <property type="evidence" value="ECO:0007669"/>
    <property type="project" value="TreeGrafter"/>
</dbReference>
<dbReference type="GO" id="GO:0005576">
    <property type="term" value="C:extracellular region"/>
    <property type="evidence" value="ECO:0007669"/>
    <property type="project" value="TreeGrafter"/>
</dbReference>
<gene>
    <name evidence="12" type="ORF">Dbus_chr3Lg1478</name>
</gene>
<evidence type="ECO:0000256" key="6">
    <source>
        <dbReference type="ARBA" id="ARBA00023295"/>
    </source>
</evidence>
<dbReference type="SUPFAM" id="SSF51445">
    <property type="entry name" value="(Trans)glycosidases"/>
    <property type="match status" value="1"/>
</dbReference>
<dbReference type="SUPFAM" id="SSF57850">
    <property type="entry name" value="RING/U-box"/>
    <property type="match status" value="1"/>
</dbReference>
<protein>
    <submittedName>
        <fullName evidence="12">Cht9</fullName>
    </submittedName>
</protein>
<dbReference type="PANTHER" id="PTHR11177:SF360">
    <property type="entry name" value="CHITINASE 4-RELATED"/>
    <property type="match status" value="1"/>
</dbReference>
<accession>A0A0M4EZV1</accession>
<dbReference type="CDD" id="cd02872">
    <property type="entry name" value="GH18_chitolectin_chitotriosidase"/>
    <property type="match status" value="1"/>
</dbReference>
<dbReference type="EMBL" id="CP012525">
    <property type="protein sequence ID" value="ALC44312.1"/>
    <property type="molecule type" value="Genomic_DNA"/>
</dbReference>
<dbReference type="STRING" id="30019.A0A0M4EZV1"/>
<dbReference type="InterPro" id="IPR029070">
    <property type="entry name" value="Chitinase_insertion_sf"/>
</dbReference>
<evidence type="ECO:0000256" key="5">
    <source>
        <dbReference type="ARBA" id="ARBA00023157"/>
    </source>
</evidence>
<reference evidence="12 13" key="1">
    <citation type="submission" date="2015-08" db="EMBL/GenBank/DDBJ databases">
        <title>Ancestral chromatin configuration constrains chromatin evolution on differentiating sex chromosomes in Drosophila.</title>
        <authorList>
            <person name="Zhou Q."/>
            <person name="Bachtrog D."/>
        </authorList>
    </citation>
    <scope>NUCLEOTIDE SEQUENCE [LARGE SCALE GENOMIC DNA]</scope>
    <source>
        <tissue evidence="12">Whole larvae</tissue>
    </source>
</reference>
<evidence type="ECO:0000256" key="8">
    <source>
        <dbReference type="RuleBase" id="RU000489"/>
    </source>
</evidence>
<evidence type="ECO:0000256" key="7">
    <source>
        <dbReference type="PROSITE-ProRule" id="PRU00175"/>
    </source>
</evidence>
<keyword evidence="13" id="KW-1185">Reference proteome</keyword>
<dbReference type="Proteomes" id="UP000494163">
    <property type="component" value="Chromosome 3L"/>
</dbReference>
<evidence type="ECO:0000256" key="9">
    <source>
        <dbReference type="SAM" id="MobiDB-lite"/>
    </source>
</evidence>
<keyword evidence="5" id="KW-1015">Disulfide bond</keyword>
<dbReference type="FunFam" id="3.10.50.10:FF:000001">
    <property type="entry name" value="Chitinase 3-like 1"/>
    <property type="match status" value="1"/>
</dbReference>
<dbReference type="SMART" id="SM00636">
    <property type="entry name" value="Glyco_18"/>
    <property type="match status" value="1"/>
</dbReference>
<dbReference type="PANTHER" id="PTHR11177">
    <property type="entry name" value="CHITINASE"/>
    <property type="match status" value="1"/>
</dbReference>
<keyword evidence="2 7" id="KW-0863">Zinc-finger</keyword>
<evidence type="ECO:0000256" key="1">
    <source>
        <dbReference type="ARBA" id="ARBA00022729"/>
    </source>
</evidence>
<dbReference type="Gene3D" id="3.10.50.10">
    <property type="match status" value="1"/>
</dbReference>
<dbReference type="OrthoDB" id="73875at2759"/>
<dbReference type="Pfam" id="PF00704">
    <property type="entry name" value="Glyco_hydro_18"/>
    <property type="match status" value="1"/>
</dbReference>
<dbReference type="InterPro" id="IPR001579">
    <property type="entry name" value="Glyco_hydro_18_chit_AS"/>
</dbReference>
<feature type="domain" description="GH18" evidence="11">
    <location>
        <begin position="342"/>
        <end position="692"/>
    </location>
</feature>
<dbReference type="SMR" id="A0A0M4EZV1"/>
<feature type="region of interest" description="Disordered" evidence="9">
    <location>
        <begin position="162"/>
        <end position="195"/>
    </location>
</feature>
<feature type="domain" description="RING-type" evidence="10">
    <location>
        <begin position="298"/>
        <end position="335"/>
    </location>
</feature>
<evidence type="ECO:0000256" key="3">
    <source>
        <dbReference type="ARBA" id="ARBA00022801"/>
    </source>
</evidence>
<dbReference type="GO" id="GO:0008061">
    <property type="term" value="F:chitin binding"/>
    <property type="evidence" value="ECO:0007669"/>
    <property type="project" value="InterPro"/>
</dbReference>
<dbReference type="AlphaFoldDB" id="A0A0M4EZV1"/>
<dbReference type="GO" id="GO:0008270">
    <property type="term" value="F:zinc ion binding"/>
    <property type="evidence" value="ECO:0007669"/>
    <property type="project" value="UniProtKB-KW"/>
</dbReference>
<dbReference type="PROSITE" id="PS50089">
    <property type="entry name" value="ZF_RING_2"/>
    <property type="match status" value="1"/>
</dbReference>
<dbReference type="PROSITE" id="PS01095">
    <property type="entry name" value="GH18_1"/>
    <property type="match status" value="1"/>
</dbReference>
<dbReference type="GO" id="GO:0005975">
    <property type="term" value="P:carbohydrate metabolic process"/>
    <property type="evidence" value="ECO:0007669"/>
    <property type="project" value="InterPro"/>
</dbReference>
<dbReference type="InterPro" id="IPR001223">
    <property type="entry name" value="Glyco_hydro18_cat"/>
</dbReference>
<name>A0A0M4EZV1_DROBS</name>
<evidence type="ECO:0000313" key="12">
    <source>
        <dbReference type="EMBL" id="ALC44312.1"/>
    </source>
</evidence>
<dbReference type="InterPro" id="IPR050314">
    <property type="entry name" value="Glycosyl_Hydrlase_18"/>
</dbReference>
<organism evidence="12 13">
    <name type="scientific">Drosophila busckii</name>
    <name type="common">Fruit fly</name>
    <dbReference type="NCBI Taxonomy" id="30019"/>
    <lineage>
        <taxon>Eukaryota</taxon>
        <taxon>Metazoa</taxon>
        <taxon>Ecdysozoa</taxon>
        <taxon>Arthropoda</taxon>
        <taxon>Hexapoda</taxon>
        <taxon>Insecta</taxon>
        <taxon>Pterygota</taxon>
        <taxon>Neoptera</taxon>
        <taxon>Endopterygota</taxon>
        <taxon>Diptera</taxon>
        <taxon>Brachycera</taxon>
        <taxon>Muscomorpha</taxon>
        <taxon>Ephydroidea</taxon>
        <taxon>Drosophilidae</taxon>
        <taxon>Drosophila</taxon>
    </lineage>
</organism>
<evidence type="ECO:0000256" key="4">
    <source>
        <dbReference type="ARBA" id="ARBA00022833"/>
    </source>
</evidence>
<keyword evidence="3 8" id="KW-0378">Hydrolase</keyword>
<dbReference type="InterPro" id="IPR001841">
    <property type="entry name" value="Znf_RING"/>
</dbReference>
<evidence type="ECO:0000259" key="11">
    <source>
        <dbReference type="PROSITE" id="PS51910"/>
    </source>
</evidence>
<dbReference type="GO" id="GO:0004568">
    <property type="term" value="F:chitinase activity"/>
    <property type="evidence" value="ECO:0007669"/>
    <property type="project" value="TreeGrafter"/>
</dbReference>
<keyword evidence="4" id="KW-0862">Zinc</keyword>
<keyword evidence="2 7" id="KW-0479">Metal-binding</keyword>
<sequence>MSMATIQLQTLELEELETPPLPIQPPPNINASGTVYGFRTRLLSCIEENDTDSVYGSSMPRAYELMQQADETFQKLNVEEEQQDELSDEELEADNIAMIDESRLYEVDYLDELVAEEQQSTTELVDSGNVEEEDCWQPSFNRNDIMNTSCYGTLNNSFGSEALTPKKAPEPIYATPEKRRESNRSFDSTCTASQSSSIYGGSMNSSLDHMMSVSASAATSTLRGNSVPPMDLSLVSADAISALYWSPDSVTCVLDNGDANAAEELNEEMAAKCLSAAESDLQSIRRLLEHDASGGTVCPSCRISFDKGKRRKLIDTCGHERCYSCMFRNDQCPMCMNSSLKEVINCYWGTWANYRQGDGKFTYTNVDASLCTHLSYCFFGIDDTGEFKSLDNWLDLDSGLGFIKKTIALKQQHPNLKVMAVVGGWNEGSVKYSSMAADPGKRSKFISSSLAFIKQYGFDGLDLDWEYPGQRGGNVADRANFVILLRMLKEVFDQHKLTLSIAVGASDDTARASYDISAIANEVSFINLMTYDFHMASDGYLGLNAPLQDMEKAVRLWLKQGAPANKLLLGMPFYGHSYQLKDNAKNRPNDGSSGPGSPGIYTGSSGFLGYNEICLNKWKTLFDTQSSSPFAFQENQWVGFDNPYSIKLKMDLVNSYNLAGAMTWSIETDDFLGRCGECYPLLKAMNRAVGREVGQLCMNTDYYHYDIIRK</sequence>
<dbReference type="SUPFAM" id="SSF54556">
    <property type="entry name" value="Chitinase insertion domain"/>
    <property type="match status" value="1"/>
</dbReference>
<evidence type="ECO:0000256" key="2">
    <source>
        <dbReference type="ARBA" id="ARBA00022771"/>
    </source>
</evidence>
<evidence type="ECO:0000313" key="13">
    <source>
        <dbReference type="Proteomes" id="UP000494163"/>
    </source>
</evidence>
<dbReference type="Gene3D" id="3.20.20.80">
    <property type="entry name" value="Glycosidases"/>
    <property type="match status" value="1"/>
</dbReference>